<evidence type="ECO:0000256" key="1">
    <source>
        <dbReference type="SAM" id="MobiDB-lite"/>
    </source>
</evidence>
<accession>A0AAE1SK67</accession>
<organism evidence="3 4">
    <name type="scientific">Anisodus tanguticus</name>
    <dbReference type="NCBI Taxonomy" id="243964"/>
    <lineage>
        <taxon>Eukaryota</taxon>
        <taxon>Viridiplantae</taxon>
        <taxon>Streptophyta</taxon>
        <taxon>Embryophyta</taxon>
        <taxon>Tracheophyta</taxon>
        <taxon>Spermatophyta</taxon>
        <taxon>Magnoliopsida</taxon>
        <taxon>eudicotyledons</taxon>
        <taxon>Gunneridae</taxon>
        <taxon>Pentapetalae</taxon>
        <taxon>asterids</taxon>
        <taxon>lamiids</taxon>
        <taxon>Solanales</taxon>
        <taxon>Solanaceae</taxon>
        <taxon>Solanoideae</taxon>
        <taxon>Hyoscyameae</taxon>
        <taxon>Anisodus</taxon>
    </lineage>
</organism>
<keyword evidence="2" id="KW-0812">Transmembrane</keyword>
<reference evidence="3" key="1">
    <citation type="submission" date="2023-12" db="EMBL/GenBank/DDBJ databases">
        <title>Genome assembly of Anisodus tanguticus.</title>
        <authorList>
            <person name="Wang Y.-J."/>
        </authorList>
    </citation>
    <scope>NUCLEOTIDE SEQUENCE</scope>
    <source>
        <strain evidence="3">KB-2021</strain>
        <tissue evidence="3">Leaf</tissue>
    </source>
</reference>
<evidence type="ECO:0000256" key="2">
    <source>
        <dbReference type="SAM" id="Phobius"/>
    </source>
</evidence>
<evidence type="ECO:0000313" key="4">
    <source>
        <dbReference type="Proteomes" id="UP001291623"/>
    </source>
</evidence>
<feature type="region of interest" description="Disordered" evidence="1">
    <location>
        <begin position="158"/>
        <end position="185"/>
    </location>
</feature>
<keyword evidence="2" id="KW-0472">Membrane</keyword>
<gene>
    <name evidence="3" type="ORF">RND71_009696</name>
</gene>
<comment type="caution">
    <text evidence="3">The sequence shown here is derived from an EMBL/GenBank/DDBJ whole genome shotgun (WGS) entry which is preliminary data.</text>
</comment>
<protein>
    <submittedName>
        <fullName evidence="3">Uncharacterized protein</fullName>
    </submittedName>
</protein>
<name>A0AAE1SK67_9SOLA</name>
<evidence type="ECO:0000313" key="3">
    <source>
        <dbReference type="EMBL" id="KAK4370221.1"/>
    </source>
</evidence>
<sequence>MRPPIREIQFKPETKLHRLKMMVILTIRQIFEAQDRRSEEQAQTSIFGFLHTRLKDDLIGLVFVLVVLFNLSNPGLVLVELVILIKVSNWALKPPCNYPYLINHTSPQSQPLKPHQPNHHFTKTNSNFDLRLPLHKDKFVHLGSVAYVTFTGELVQQRPDRTRKGSQVGVAVERGTARSRVRSPA</sequence>
<dbReference type="EMBL" id="JAVYJV010000005">
    <property type="protein sequence ID" value="KAK4370221.1"/>
    <property type="molecule type" value="Genomic_DNA"/>
</dbReference>
<dbReference type="AlphaFoldDB" id="A0AAE1SK67"/>
<feature type="transmembrane region" description="Helical" evidence="2">
    <location>
        <begin position="58"/>
        <end position="85"/>
    </location>
</feature>
<proteinExistence type="predicted"/>
<dbReference type="Proteomes" id="UP001291623">
    <property type="component" value="Unassembled WGS sequence"/>
</dbReference>
<keyword evidence="2" id="KW-1133">Transmembrane helix</keyword>
<keyword evidence="4" id="KW-1185">Reference proteome</keyword>